<feature type="domain" description="Integrase core" evidence="1">
    <location>
        <begin position="196"/>
        <end position="240"/>
    </location>
</feature>
<accession>A0AAW0CF70</accession>
<dbReference type="AlphaFoldDB" id="A0AAW0CF70"/>
<protein>
    <recommendedName>
        <fullName evidence="1">Integrase core domain-containing protein</fullName>
    </recommendedName>
</protein>
<name>A0AAW0CF70_9AGAR</name>
<comment type="caution">
    <text evidence="2">The sequence shown here is derived from an EMBL/GenBank/DDBJ whole genome shotgun (WGS) entry which is preliminary data.</text>
</comment>
<dbReference type="EMBL" id="JAWWNJ010000018">
    <property type="protein sequence ID" value="KAK7037102.1"/>
    <property type="molecule type" value="Genomic_DNA"/>
</dbReference>
<dbReference type="Pfam" id="PF24764">
    <property type="entry name" value="rva_4"/>
    <property type="match status" value="1"/>
</dbReference>
<reference evidence="2 3" key="1">
    <citation type="journal article" date="2024" name="J Genomics">
        <title>Draft genome sequencing and assembly of Favolaschia claudopus CIRM-BRFM 2984 isolated from oak limbs.</title>
        <authorList>
            <person name="Navarro D."/>
            <person name="Drula E."/>
            <person name="Chaduli D."/>
            <person name="Cazenave R."/>
            <person name="Ahrendt S."/>
            <person name="Wang J."/>
            <person name="Lipzen A."/>
            <person name="Daum C."/>
            <person name="Barry K."/>
            <person name="Grigoriev I.V."/>
            <person name="Favel A."/>
            <person name="Rosso M.N."/>
            <person name="Martin F."/>
        </authorList>
    </citation>
    <scope>NUCLEOTIDE SEQUENCE [LARGE SCALE GENOMIC DNA]</scope>
    <source>
        <strain evidence="2 3">CIRM-BRFM 2984</strain>
    </source>
</reference>
<dbReference type="InterPro" id="IPR058913">
    <property type="entry name" value="Integrase_dom_put"/>
</dbReference>
<dbReference type="Proteomes" id="UP001362999">
    <property type="component" value="Unassembled WGS sequence"/>
</dbReference>
<proteinExistence type="predicted"/>
<evidence type="ECO:0000259" key="1">
    <source>
        <dbReference type="Pfam" id="PF24764"/>
    </source>
</evidence>
<feature type="non-terminal residue" evidence="2">
    <location>
        <position position="240"/>
    </location>
</feature>
<evidence type="ECO:0000313" key="2">
    <source>
        <dbReference type="EMBL" id="KAK7037102.1"/>
    </source>
</evidence>
<evidence type="ECO:0000313" key="3">
    <source>
        <dbReference type="Proteomes" id="UP001362999"/>
    </source>
</evidence>
<gene>
    <name evidence="2" type="ORF">R3P38DRAFT_2697462</name>
</gene>
<sequence>MSQSPPAAQASELVEAFRLHYHQYHRAVDEAVSNPTDEVVLSRLQDDLHEYAALVREHSHIFPAEELATLQQNLALMLNDIQIQYQQALDASHHGRPTVVSRVHTGQRGRPRIEIDPQFLQFAHEHRSTTGIGRFLGVSRSTVRSALLQHGLAVPQPAPFIDESPLPVISEPDEILDPLFPVPDNLPADATVPPVSGSAGLIRWGIVIHGFIDGYSRLITGLRASNNNRGSTVLLLFLDA</sequence>
<keyword evidence="3" id="KW-1185">Reference proteome</keyword>
<organism evidence="2 3">
    <name type="scientific">Favolaschia claudopus</name>
    <dbReference type="NCBI Taxonomy" id="2862362"/>
    <lineage>
        <taxon>Eukaryota</taxon>
        <taxon>Fungi</taxon>
        <taxon>Dikarya</taxon>
        <taxon>Basidiomycota</taxon>
        <taxon>Agaricomycotina</taxon>
        <taxon>Agaricomycetes</taxon>
        <taxon>Agaricomycetidae</taxon>
        <taxon>Agaricales</taxon>
        <taxon>Marasmiineae</taxon>
        <taxon>Mycenaceae</taxon>
        <taxon>Favolaschia</taxon>
    </lineage>
</organism>